<evidence type="ECO:0000256" key="14">
    <source>
        <dbReference type="ARBA" id="ARBA00023136"/>
    </source>
</evidence>
<evidence type="ECO:0000259" key="21">
    <source>
        <dbReference type="PROSITE" id="PS50824"/>
    </source>
</evidence>
<evidence type="ECO:0000256" key="10">
    <source>
        <dbReference type="ARBA" id="ARBA00022741"/>
    </source>
</evidence>
<feature type="compositionally biased region" description="Low complexity" evidence="20">
    <location>
        <begin position="1111"/>
        <end position="1120"/>
    </location>
</feature>
<dbReference type="RefSeq" id="XP_040494738.1">
    <property type="nucleotide sequence ID" value="XM_040638804.1"/>
</dbReference>
<dbReference type="GO" id="GO:0005886">
    <property type="term" value="C:plasma membrane"/>
    <property type="evidence" value="ECO:0007669"/>
    <property type="project" value="UniProtKB-SubCell"/>
</dbReference>
<feature type="region of interest" description="Disordered" evidence="20">
    <location>
        <begin position="1111"/>
        <end position="1134"/>
    </location>
</feature>
<reference evidence="24" key="1">
    <citation type="submission" date="2025-08" db="UniProtKB">
        <authorList>
            <consortium name="RefSeq"/>
        </authorList>
    </citation>
    <scope>IDENTIFICATION</scope>
    <source>
        <tissue evidence="24">Whole blood</tissue>
    </source>
</reference>
<dbReference type="InterPro" id="IPR007111">
    <property type="entry name" value="NACHT_NTPase"/>
</dbReference>
<dbReference type="SMART" id="SM00382">
    <property type="entry name" value="AAA"/>
    <property type="match status" value="2"/>
</dbReference>
<proteinExistence type="inferred from homology"/>
<evidence type="ECO:0000256" key="5">
    <source>
        <dbReference type="ARBA" id="ARBA00022475"/>
    </source>
</evidence>
<evidence type="ECO:0000259" key="22">
    <source>
        <dbReference type="PROSITE" id="PS50837"/>
    </source>
</evidence>
<evidence type="ECO:0000256" key="19">
    <source>
        <dbReference type="ARBA" id="ARBA00080870"/>
    </source>
</evidence>
<dbReference type="SUPFAM" id="SSF52540">
    <property type="entry name" value="P-loop containing nucleoside triphosphate hydrolases"/>
    <property type="match status" value="2"/>
</dbReference>
<evidence type="ECO:0000256" key="2">
    <source>
        <dbReference type="ARBA" id="ARBA00004126"/>
    </source>
</evidence>
<dbReference type="Proteomes" id="UP000261680">
    <property type="component" value="Unplaced"/>
</dbReference>
<dbReference type="InterPro" id="IPR004020">
    <property type="entry name" value="DAPIN"/>
</dbReference>
<dbReference type="KEGG" id="umr:103671082"/>
<evidence type="ECO:0000313" key="24">
    <source>
        <dbReference type="RefSeq" id="XP_040494738.1"/>
    </source>
</evidence>
<dbReference type="GO" id="GO:0007165">
    <property type="term" value="P:signal transduction"/>
    <property type="evidence" value="ECO:0007669"/>
    <property type="project" value="UniProtKB-ARBA"/>
</dbReference>
<accession>A0A8M1GGE7</accession>
<evidence type="ECO:0000256" key="13">
    <source>
        <dbReference type="ARBA" id="ARBA00022859"/>
    </source>
</evidence>
<sequence length="1413" mass="157799">MDQPEAFCSSTESRAAAARELLLAALEDLSQEQLKRFRHKLRDAPLDGRSIPWGRLERADAVDLAEQLTQFYGPEPALDVTRKTLKRADVRDVAARLKEQRLQRLGPSSSALLSVSEYKKKYREHVLQQHAKVKERNARSVKINKRFTKLLIAREGATLVDEAPGLAEEQEPERARRSDTHTFNRLFGRDGEGQRPLTVVLQGPAGIGKTMAAKKILYDWAAGKLYHDQVDFAFFLPCRELLERPGTCSLADLILDQCPHRSAPVRQMLARSERLLFILDGADELPPPGPGEAAPCTDPFEAADGARVLGSLMSKTLLPHARLLVTARATAPGRLQSRLCSPQCAEVRGFSDKDKKKYFHKFFRDERMAERAYRFVKENETLFALCFVPFVCWIVCTVLRQQLELGQDLSRTSKTTTSVYLFFIASVLSSAPAADGPQMQGELRKLCRLAREGTLRHRAQFGEKDLERLALRGSKVQTLFLSKKELPGVLETEVTYQFMDQSFQEFFTALSYLLEDERDLGAPADSVGALLRGDTELRCHLTLTTRFLFGLLNSLSQSQAQAPSCRGGGGGVGSDPQVCSARGSRQLFPGRRVCGKAGWGEELGCSWGNTPEPSVLGNGPCPPPAPRTPRSLYSLRPLSWPPPEYKKKYREHVLQQHAKVKERNARSVKINKRFTKLLIAREGATLVDEAPGLAEEQEPERARRSDTHTFNRLFGRDGEGQRPLTVVLQGPAGIGKTMAAKKILYDWAAGKLYHDQVDFAFFLPCRELLERPGTCSLADLILDQCPHRSAPVRQMLARSERLLFILDGADELPPPGPGEAAPCTDPFEAADGARVLGSLMSKTLLPHARLLVTARATAPGRLQSRLCSPQCAEVRGFSDKDKKKYFHKFFRDERMAERAYRFVKENETLFALCFVPFVCWIVCTVLRQQLELGQDLSRTSKTTTSVYLFFIASVLSSAPAADGPQMQGELRKLCRLAREGTLRHRAQFGEKDLERLALRGSKVQTLFLSKKELPGVLETEVTYQFMDQSFQEFFTALSYLLEDERDLGAPADSVGALLRGDTELRCHLTLTTRFLFGLLNTERMRDIERHFGGVVSERVKQEVLRWVQEQGQGRPRAAAEGAEETEEPEEEEGELNYPLELLYCLYETQEGAFVHQALRGLPELELERVRFSRMDLVVLSYCVRCCPAGQALRLVSCGLVPAQEKKKKKSLMKRLHGSLSGSSSSQATMRKPQASALRSLFEAMTDQHCGLNSLTLSRCKLPDSVCQDLSEALREAPALRELGLLHNQLSEAGLRVLSEGLAWPQCRVQKLWVQQPGLQEALHYLISMLRQSPALTTLDLSDCHLSESMVTYLCAVLQQPGCRLQTLSLTSMALSEQSLKELRTVRTAKPGLVISHPALDSHPNPPTGFSSAL</sequence>
<dbReference type="CDD" id="cd08321">
    <property type="entry name" value="Pyrin_ASC-like"/>
    <property type="match status" value="1"/>
</dbReference>
<dbReference type="SMART" id="SM01289">
    <property type="entry name" value="PYRIN"/>
    <property type="match status" value="1"/>
</dbReference>
<keyword evidence="6" id="KW-0963">Cytoplasm</keyword>
<dbReference type="FunFam" id="3.40.50.300:FF:001349">
    <property type="entry name" value="NLR family pyrin domain containing 6"/>
    <property type="match status" value="2"/>
</dbReference>
<dbReference type="PANTHER" id="PTHR45690">
    <property type="entry name" value="NACHT, LRR AND PYD DOMAINS-CONTAINING PROTEIN 12"/>
    <property type="match status" value="1"/>
</dbReference>
<keyword evidence="15" id="KW-0395">Inflammatory response</keyword>
<dbReference type="PROSITE" id="PS50837">
    <property type="entry name" value="NACHT"/>
    <property type="match status" value="2"/>
</dbReference>
<evidence type="ECO:0000256" key="20">
    <source>
        <dbReference type="SAM" id="MobiDB-lite"/>
    </source>
</evidence>
<gene>
    <name evidence="24" type="primary">NLRP6</name>
</gene>
<keyword evidence="16" id="KW-1271">Inflammasome</keyword>
<dbReference type="GO" id="GO:0005524">
    <property type="term" value="F:ATP binding"/>
    <property type="evidence" value="ECO:0007669"/>
    <property type="project" value="UniProtKB-KW"/>
</dbReference>
<keyword evidence="17" id="KW-0539">Nucleus</keyword>
<evidence type="ECO:0000256" key="11">
    <source>
        <dbReference type="ARBA" id="ARBA00022840"/>
    </source>
</evidence>
<dbReference type="Pfam" id="PF05729">
    <property type="entry name" value="NACHT"/>
    <property type="match status" value="2"/>
</dbReference>
<name>A0A8M1GGE7_URSMA</name>
<evidence type="ECO:0000256" key="15">
    <source>
        <dbReference type="ARBA" id="ARBA00023198"/>
    </source>
</evidence>
<evidence type="ECO:0000256" key="16">
    <source>
        <dbReference type="ARBA" id="ARBA00023233"/>
    </source>
</evidence>
<evidence type="ECO:0000256" key="1">
    <source>
        <dbReference type="ARBA" id="ARBA00004110"/>
    </source>
</evidence>
<feature type="compositionally biased region" description="Acidic residues" evidence="20">
    <location>
        <begin position="1121"/>
        <end position="1134"/>
    </location>
</feature>
<keyword evidence="11" id="KW-0067">ATP-binding</keyword>
<evidence type="ECO:0000256" key="3">
    <source>
        <dbReference type="ARBA" id="ARBA00004236"/>
    </source>
</evidence>
<dbReference type="PANTHER" id="PTHR45690:SF1">
    <property type="entry name" value="NACHT, LRR AND PYD DOMAINS-CONTAINING PROTEIN 6"/>
    <property type="match status" value="1"/>
</dbReference>
<comment type="similarity">
    <text evidence="4">Belongs to the NLRP family.</text>
</comment>
<evidence type="ECO:0000256" key="9">
    <source>
        <dbReference type="ARBA" id="ARBA00022737"/>
    </source>
</evidence>
<dbReference type="Gene3D" id="1.10.533.10">
    <property type="entry name" value="Death Domain, Fas"/>
    <property type="match status" value="1"/>
</dbReference>
<keyword evidence="12" id="KW-0832">Ubl conjugation</keyword>
<dbReference type="SMART" id="SM00368">
    <property type="entry name" value="LRR_RI"/>
    <property type="match status" value="3"/>
</dbReference>
<evidence type="ECO:0000256" key="4">
    <source>
        <dbReference type="ARBA" id="ARBA00008665"/>
    </source>
</evidence>
<dbReference type="SUPFAM" id="SSF47986">
    <property type="entry name" value="DEATH domain"/>
    <property type="match status" value="1"/>
</dbReference>
<dbReference type="InterPro" id="IPR027417">
    <property type="entry name" value="P-loop_NTPase"/>
</dbReference>
<keyword evidence="10" id="KW-0547">Nucleotide-binding</keyword>
<feature type="domain" description="NACHT" evidence="22">
    <location>
        <begin position="197"/>
        <end position="401"/>
    </location>
</feature>
<evidence type="ECO:0000256" key="18">
    <source>
        <dbReference type="ARBA" id="ARBA00072714"/>
    </source>
</evidence>
<evidence type="ECO:0000256" key="17">
    <source>
        <dbReference type="ARBA" id="ARBA00023242"/>
    </source>
</evidence>
<feature type="domain" description="NACHT" evidence="22">
    <location>
        <begin position="724"/>
        <end position="928"/>
    </location>
</feature>
<keyword evidence="5" id="KW-1003">Cell membrane</keyword>
<keyword evidence="14" id="KW-0472">Membrane</keyword>
<dbReference type="InterPro" id="IPR041075">
    <property type="entry name" value="NOD1/2_WH"/>
</dbReference>
<dbReference type="OrthoDB" id="120976at2759"/>
<dbReference type="Pfam" id="PF17776">
    <property type="entry name" value="NLRC4_HD2"/>
    <property type="match status" value="1"/>
</dbReference>
<protein>
    <recommendedName>
        <fullName evidence="18">NACHT, LRR and PYD domains-containing protein 6</fullName>
    </recommendedName>
    <alternativeName>
        <fullName evidence="19">Angiotensin II/vasopressin receptor</fullName>
    </alternativeName>
</protein>
<dbReference type="CTD" id="171389"/>
<dbReference type="Pfam" id="PF17779">
    <property type="entry name" value="WHD_NOD2"/>
    <property type="match status" value="2"/>
</dbReference>
<evidence type="ECO:0000256" key="12">
    <source>
        <dbReference type="ARBA" id="ARBA00022843"/>
    </source>
</evidence>
<dbReference type="GO" id="GO:0038023">
    <property type="term" value="F:signaling receptor activity"/>
    <property type="evidence" value="ECO:0007669"/>
    <property type="project" value="UniProtKB-ARBA"/>
</dbReference>
<dbReference type="Pfam" id="PF02758">
    <property type="entry name" value="PYRIN"/>
    <property type="match status" value="1"/>
</dbReference>
<keyword evidence="7" id="KW-0399">Innate immunity</keyword>
<dbReference type="SUPFAM" id="SSF52047">
    <property type="entry name" value="RNI-like"/>
    <property type="match status" value="1"/>
</dbReference>
<keyword evidence="13" id="KW-0391">Immunity</keyword>
<dbReference type="Gene3D" id="3.40.50.300">
    <property type="entry name" value="P-loop containing nucleotide triphosphate hydrolases"/>
    <property type="match status" value="2"/>
</dbReference>
<dbReference type="GeneID" id="103671082"/>
<dbReference type="InterPro" id="IPR011029">
    <property type="entry name" value="DEATH-like_dom_sf"/>
</dbReference>
<dbReference type="InterPro" id="IPR003593">
    <property type="entry name" value="AAA+_ATPase"/>
</dbReference>
<keyword evidence="8" id="KW-0433">Leucine-rich repeat</keyword>
<dbReference type="InterPro" id="IPR032675">
    <property type="entry name" value="LRR_dom_sf"/>
</dbReference>
<evidence type="ECO:0000256" key="6">
    <source>
        <dbReference type="ARBA" id="ARBA00022490"/>
    </source>
</evidence>
<dbReference type="InterPro" id="IPR041267">
    <property type="entry name" value="NLRP_HD2"/>
</dbReference>
<dbReference type="Gene3D" id="3.80.10.10">
    <property type="entry name" value="Ribonuclease Inhibitor"/>
    <property type="match status" value="1"/>
</dbReference>
<evidence type="ECO:0000313" key="23">
    <source>
        <dbReference type="Proteomes" id="UP000261680"/>
    </source>
</evidence>
<feature type="domain" description="Pyrin" evidence="21">
    <location>
        <begin position="1"/>
        <end position="103"/>
    </location>
</feature>
<dbReference type="GO" id="GO:0006954">
    <property type="term" value="P:inflammatory response"/>
    <property type="evidence" value="ECO:0007669"/>
    <property type="project" value="UniProtKB-KW"/>
</dbReference>
<dbReference type="PROSITE" id="PS50824">
    <property type="entry name" value="DAPIN"/>
    <property type="match status" value="1"/>
</dbReference>
<dbReference type="InterPro" id="IPR050637">
    <property type="entry name" value="NLRP_innate_immun_reg"/>
</dbReference>
<feature type="region of interest" description="Disordered" evidence="20">
    <location>
        <begin position="1208"/>
        <end position="1229"/>
    </location>
</feature>
<evidence type="ECO:0000256" key="8">
    <source>
        <dbReference type="ARBA" id="ARBA00022614"/>
    </source>
</evidence>
<keyword evidence="9" id="KW-0677">Repeat</keyword>
<keyword evidence="23" id="KW-1185">Reference proteome</keyword>
<comment type="subcellular location">
    <subcellularLocation>
        <location evidence="3">Cell membrane</location>
    </subcellularLocation>
    <subcellularLocation>
        <location evidence="1">Inflammasome</location>
    </subcellularLocation>
    <subcellularLocation>
        <location evidence="2">Nucleus membrane</location>
    </subcellularLocation>
</comment>
<dbReference type="GO" id="GO:0031965">
    <property type="term" value="C:nuclear membrane"/>
    <property type="evidence" value="ECO:0007669"/>
    <property type="project" value="UniProtKB-SubCell"/>
</dbReference>
<dbReference type="GO" id="GO:0061702">
    <property type="term" value="C:canonical inflammasome complex"/>
    <property type="evidence" value="ECO:0007669"/>
    <property type="project" value="UniProtKB-SubCell"/>
</dbReference>
<dbReference type="GO" id="GO:0045087">
    <property type="term" value="P:innate immune response"/>
    <property type="evidence" value="ECO:0007669"/>
    <property type="project" value="UniProtKB-KW"/>
</dbReference>
<evidence type="ECO:0000256" key="7">
    <source>
        <dbReference type="ARBA" id="ARBA00022588"/>
    </source>
</evidence>
<organism evidence="23 24">
    <name type="scientific">Ursus maritimus</name>
    <name type="common">Polar bear</name>
    <name type="synonym">Thalarctos maritimus</name>
    <dbReference type="NCBI Taxonomy" id="29073"/>
    <lineage>
        <taxon>Eukaryota</taxon>
        <taxon>Metazoa</taxon>
        <taxon>Chordata</taxon>
        <taxon>Craniata</taxon>
        <taxon>Vertebrata</taxon>
        <taxon>Euteleostomi</taxon>
        <taxon>Mammalia</taxon>
        <taxon>Eutheria</taxon>
        <taxon>Laurasiatheria</taxon>
        <taxon>Carnivora</taxon>
        <taxon>Caniformia</taxon>
        <taxon>Ursidae</taxon>
        <taxon>Ursus</taxon>
    </lineage>
</organism>
<dbReference type="FunFam" id="1.10.533.10:FF:000069">
    <property type="entry name" value="NACHT, LRR and PYD domains-containing protein 6"/>
    <property type="match status" value="1"/>
</dbReference>